<feature type="chain" id="PRO_5037933239" evidence="1">
    <location>
        <begin position="23"/>
        <end position="141"/>
    </location>
</feature>
<keyword evidence="1" id="KW-0732">Signal</keyword>
<gene>
    <name evidence="2" type="ORF">IPJ27_11770</name>
</gene>
<reference evidence="2 3" key="1">
    <citation type="submission" date="2020-10" db="EMBL/GenBank/DDBJ databases">
        <title>Connecting structure to function with the recovery of over 1000 high-quality activated sludge metagenome-assembled genomes encoding full-length rRNA genes using long-read sequencing.</title>
        <authorList>
            <person name="Singleton C.M."/>
            <person name="Petriglieri F."/>
            <person name="Kristensen J.M."/>
            <person name="Kirkegaard R.H."/>
            <person name="Michaelsen T.Y."/>
            <person name="Andersen M.H."/>
            <person name="Karst S.M."/>
            <person name="Dueholm M.S."/>
            <person name="Nielsen P.H."/>
            <person name="Albertsen M."/>
        </authorList>
    </citation>
    <scope>NUCLEOTIDE SEQUENCE [LARGE SCALE GENOMIC DNA]</scope>
    <source>
        <strain evidence="2">EsbW_18-Q3-R4-48_BATAC.285</strain>
    </source>
</reference>
<proteinExistence type="predicted"/>
<protein>
    <submittedName>
        <fullName evidence="2">Uncharacterized protein</fullName>
    </submittedName>
</protein>
<feature type="signal peptide" evidence="1">
    <location>
        <begin position="1"/>
        <end position="22"/>
    </location>
</feature>
<evidence type="ECO:0000313" key="2">
    <source>
        <dbReference type="EMBL" id="MBK7675370.1"/>
    </source>
</evidence>
<dbReference type="AlphaFoldDB" id="A0A935PXV4"/>
<dbReference type="Proteomes" id="UP000697998">
    <property type="component" value="Unassembled WGS sequence"/>
</dbReference>
<organism evidence="2 3">
    <name type="scientific">Candidatus Accumulibacter proximus</name>
    <dbReference type="NCBI Taxonomy" id="2954385"/>
    <lineage>
        <taxon>Bacteria</taxon>
        <taxon>Pseudomonadati</taxon>
        <taxon>Pseudomonadota</taxon>
        <taxon>Betaproteobacteria</taxon>
        <taxon>Candidatus Accumulibacter</taxon>
    </lineage>
</organism>
<evidence type="ECO:0000256" key="1">
    <source>
        <dbReference type="SAM" id="SignalP"/>
    </source>
</evidence>
<name>A0A935PXV4_9PROT</name>
<sequence>MTPGRRLFLATSLALVWRPARADKAAATHTPPPGTPERTALLGAVRRALRLNPGASRFNVFHLRRAGNWAYFEGNEVIALDNRSWQETDLTVKALLVHSGSAWRVEVLWTLPGNDRFALAAFEQRLATLRQTHHLPGELFP</sequence>
<dbReference type="EMBL" id="JADJMH010000009">
    <property type="protein sequence ID" value="MBK7675370.1"/>
    <property type="molecule type" value="Genomic_DNA"/>
</dbReference>
<evidence type="ECO:0000313" key="3">
    <source>
        <dbReference type="Proteomes" id="UP000697998"/>
    </source>
</evidence>
<accession>A0A935PXV4</accession>
<comment type="caution">
    <text evidence="2">The sequence shown here is derived from an EMBL/GenBank/DDBJ whole genome shotgun (WGS) entry which is preliminary data.</text>
</comment>